<dbReference type="AlphaFoldDB" id="A0A421B8H0"/>
<feature type="region of interest" description="Disordered" evidence="1">
    <location>
        <begin position="48"/>
        <end position="80"/>
    </location>
</feature>
<proteinExistence type="predicted"/>
<dbReference type="Proteomes" id="UP000282454">
    <property type="component" value="Unassembled WGS sequence"/>
</dbReference>
<comment type="caution">
    <text evidence="2">The sequence shown here is derived from an EMBL/GenBank/DDBJ whole genome shotgun (WGS) entry which is preliminary data.</text>
</comment>
<keyword evidence="3" id="KW-1185">Reference proteome</keyword>
<dbReference type="EMBL" id="RCDD01000001">
    <property type="protein sequence ID" value="RLK60598.1"/>
    <property type="molecule type" value="Genomic_DNA"/>
</dbReference>
<sequence length="80" mass="8021">MRVPIPRVANVDETVRVSGALSAPPPAPTGPTHAAVEDIAALDLEETVKVPSATRRRSAQSGAAPPSPPSSPPRGSCGCG</sequence>
<dbReference type="RefSeq" id="WP_121389443.1">
    <property type="nucleotide sequence ID" value="NZ_RCDD01000001.1"/>
</dbReference>
<protein>
    <submittedName>
        <fullName evidence="2">Uncharacterized protein</fullName>
    </submittedName>
</protein>
<evidence type="ECO:0000313" key="3">
    <source>
        <dbReference type="Proteomes" id="UP000282454"/>
    </source>
</evidence>
<gene>
    <name evidence="2" type="ORF">CLV68_1107</name>
</gene>
<organism evidence="2 3">
    <name type="scientific">Actinokineospora cianjurensis</name>
    <dbReference type="NCBI Taxonomy" id="585224"/>
    <lineage>
        <taxon>Bacteria</taxon>
        <taxon>Bacillati</taxon>
        <taxon>Actinomycetota</taxon>
        <taxon>Actinomycetes</taxon>
        <taxon>Pseudonocardiales</taxon>
        <taxon>Pseudonocardiaceae</taxon>
        <taxon>Actinokineospora</taxon>
    </lineage>
</organism>
<accession>A0A421B8H0</accession>
<reference evidence="2 3" key="1">
    <citation type="submission" date="2018-10" db="EMBL/GenBank/DDBJ databases">
        <title>Genomic Encyclopedia of Archaeal and Bacterial Type Strains, Phase II (KMG-II): from individual species to whole genera.</title>
        <authorList>
            <person name="Goeker M."/>
        </authorList>
    </citation>
    <scope>NUCLEOTIDE SEQUENCE [LARGE SCALE GENOMIC DNA]</scope>
    <source>
        <strain evidence="2 3">DSM 45657</strain>
    </source>
</reference>
<evidence type="ECO:0000313" key="2">
    <source>
        <dbReference type="EMBL" id="RLK60598.1"/>
    </source>
</evidence>
<name>A0A421B8H0_9PSEU</name>
<evidence type="ECO:0000256" key="1">
    <source>
        <dbReference type="SAM" id="MobiDB-lite"/>
    </source>
</evidence>